<organism evidence="1 2">
    <name type="scientific">Ensifer adhaerens</name>
    <name type="common">Sinorhizobium morelense</name>
    <dbReference type="NCBI Taxonomy" id="106592"/>
    <lineage>
        <taxon>Bacteria</taxon>
        <taxon>Pseudomonadati</taxon>
        <taxon>Pseudomonadota</taxon>
        <taxon>Alphaproteobacteria</taxon>
        <taxon>Hyphomicrobiales</taxon>
        <taxon>Rhizobiaceae</taxon>
        <taxon>Sinorhizobium/Ensifer group</taxon>
        <taxon>Ensifer</taxon>
    </lineage>
</organism>
<evidence type="ECO:0000313" key="2">
    <source>
        <dbReference type="Proteomes" id="UP000823773"/>
    </source>
</evidence>
<dbReference type="Proteomes" id="UP000823773">
    <property type="component" value="Unassembled WGS sequence"/>
</dbReference>
<sequence>MKKISVENLLTWAFTQELGKVGVLADVGQGYSAAWSGMAEVAVLGTIIDRSPNAFGVVPNFVYEGEPHPDAIVVGRAVHRLADLGFDIANGWNPMTDWKDETGLIAGEVERLATEQRGRSDRLSGQHVVSLVISVAVLQRGPDWHADEPKAVQLTSNGKPAWFVKRKAKDSLGKIYEFEDNGFDQRRQRPLKGAYRKWRLDRSIRGDVLSRLDWQLWQSALEQIHAWLSAKGRLSGHELLPFVPSRQPWGVLRKAEFSAQAIEKA</sequence>
<dbReference type="EMBL" id="JAGGJR010000004">
    <property type="protein sequence ID" value="MBP1873529.1"/>
    <property type="molecule type" value="Genomic_DNA"/>
</dbReference>
<proteinExistence type="predicted"/>
<protein>
    <submittedName>
        <fullName evidence="1">Uncharacterized protein</fullName>
    </submittedName>
</protein>
<evidence type="ECO:0000313" key="1">
    <source>
        <dbReference type="EMBL" id="MBP1873529.1"/>
    </source>
</evidence>
<accession>A0ACC5SXX7</accession>
<comment type="caution">
    <text evidence="1">The sequence shown here is derived from an EMBL/GenBank/DDBJ whole genome shotgun (WGS) entry which is preliminary data.</text>
</comment>
<gene>
    <name evidence="1" type="ORF">J2Z19_003244</name>
</gene>
<reference evidence="1" key="1">
    <citation type="submission" date="2021-03" db="EMBL/GenBank/DDBJ databases">
        <title>Genomic Encyclopedia of Type Strains, Phase IV (KMG-IV): sequencing the most valuable type-strain genomes for metagenomic binning, comparative biology and taxonomic classification.</title>
        <authorList>
            <person name="Goeker M."/>
        </authorList>
    </citation>
    <scope>NUCLEOTIDE SEQUENCE</scope>
    <source>
        <strain evidence="1">DSM 18131</strain>
    </source>
</reference>
<name>A0ACC5SXX7_ENSAD</name>
<keyword evidence="2" id="KW-1185">Reference proteome</keyword>